<reference evidence="9 10" key="1">
    <citation type="journal article" date="2016" name="Nat. Commun.">
        <title>Thousands of microbial genomes shed light on interconnected biogeochemical processes in an aquifer system.</title>
        <authorList>
            <person name="Anantharaman K."/>
            <person name="Brown C.T."/>
            <person name="Hug L.A."/>
            <person name="Sharon I."/>
            <person name="Castelle C.J."/>
            <person name="Probst A.J."/>
            <person name="Thomas B.C."/>
            <person name="Singh A."/>
            <person name="Wilkins M.J."/>
            <person name="Karaoz U."/>
            <person name="Brodie E.L."/>
            <person name="Williams K.H."/>
            <person name="Hubbard S.S."/>
            <person name="Banfield J.F."/>
        </authorList>
    </citation>
    <scope>NUCLEOTIDE SEQUENCE [LARGE SCALE GENOMIC DNA]</scope>
</reference>
<comment type="function">
    <text evidence="8">Plays an important role in the de novo pathway of purine nucleotide biosynthesis. Catalyzes the first committed step in the biosynthesis of AMP from IMP.</text>
</comment>
<dbReference type="GO" id="GO:0004019">
    <property type="term" value="F:adenylosuccinate synthase activity"/>
    <property type="evidence" value="ECO:0007669"/>
    <property type="project" value="UniProtKB-UniRule"/>
</dbReference>
<accession>A0A1F5H510</accession>
<feature type="binding site" evidence="8">
    <location>
        <begin position="300"/>
        <end position="306"/>
    </location>
    <ligand>
        <name>substrate</name>
    </ligand>
</feature>
<keyword evidence="3 8" id="KW-0479">Metal-binding</keyword>
<dbReference type="EMBL" id="MFBT01000020">
    <property type="protein sequence ID" value="OGD99262.1"/>
    <property type="molecule type" value="Genomic_DNA"/>
</dbReference>
<name>A0A1F5H510_9BACT</name>
<sequence length="425" mass="47484">MISLKNWQGIAAVIGVDWGDSGKGRLVDDLAVRAHIIARYNGGANTGHTVKNKYGKFAFHIMPSGIFNKKATCLVGRGVAIDLESLIEDEFEQLKKAKVSWKNLKVDEQASLVMPWHKMRDGIREELRGGGKIGTTRRGVGPAYADRVERSGLRVKDLYDGKFAEKLKEELEFQNKIYDLTLPYKEVLAKYTNYAKIIKPLVARTILILKEAQKARKNILFEGAQAYFLDIDFGTYPCVTSSNTGVLGIWRSFEIYPTDINHVIGITKAYMTRVGKGPMPTKIEGSQREIIIEKGGEIGTTSGRIRDPGWLDLVLVKAACGANKVNRLALTKIDILSGFKNIKICVGYKINGKAVDYVSGDAAYLSWCKPVYETLPGWQEDISQIRDFKKLPKNAQNYIRKIEKFVGVPIEFISVGPQRGEVIYV</sequence>
<dbReference type="GO" id="GO:0044208">
    <property type="term" value="P:'de novo' AMP biosynthetic process"/>
    <property type="evidence" value="ECO:0007669"/>
    <property type="project" value="UniProtKB-UniRule"/>
</dbReference>
<evidence type="ECO:0000313" key="9">
    <source>
        <dbReference type="EMBL" id="OGD99262.1"/>
    </source>
</evidence>
<evidence type="ECO:0000256" key="5">
    <source>
        <dbReference type="ARBA" id="ARBA00022755"/>
    </source>
</evidence>
<keyword evidence="5 8" id="KW-0658">Purine biosynthesis</keyword>
<organism evidence="9 10">
    <name type="scientific">Candidatus Curtissbacteria bacterium RIFCSPLOWO2_01_FULL_42_50</name>
    <dbReference type="NCBI Taxonomy" id="1797730"/>
    <lineage>
        <taxon>Bacteria</taxon>
        <taxon>Candidatus Curtissiibacteriota</taxon>
    </lineage>
</organism>
<dbReference type="Gene3D" id="1.10.300.10">
    <property type="entry name" value="Adenylosuccinate Synthetase, subunit A, domain 2"/>
    <property type="match status" value="1"/>
</dbReference>
<dbReference type="Proteomes" id="UP000177039">
    <property type="component" value="Unassembled WGS sequence"/>
</dbReference>
<dbReference type="GO" id="GO:0005737">
    <property type="term" value="C:cytoplasm"/>
    <property type="evidence" value="ECO:0007669"/>
    <property type="project" value="UniProtKB-SubCell"/>
</dbReference>
<dbReference type="CDD" id="cd03108">
    <property type="entry name" value="AdSS"/>
    <property type="match status" value="1"/>
</dbReference>
<feature type="binding site" evidence="8">
    <location>
        <position position="150"/>
    </location>
    <ligand>
        <name>IMP</name>
        <dbReference type="ChEBI" id="CHEBI:58053"/>
        <note>ligand shared between dimeric partners</note>
    </ligand>
</feature>
<feature type="binding site" evidence="8">
    <location>
        <position position="306"/>
    </location>
    <ligand>
        <name>GTP</name>
        <dbReference type="ChEBI" id="CHEBI:37565"/>
    </ligand>
</feature>
<evidence type="ECO:0000256" key="4">
    <source>
        <dbReference type="ARBA" id="ARBA00022741"/>
    </source>
</evidence>
<protein>
    <recommendedName>
        <fullName evidence="8">Adenylosuccinate synthetase</fullName>
        <shortName evidence="8">AMPSase</shortName>
        <shortName evidence="8">AdSS</shortName>
        <ecNumber evidence="8">6.3.4.4</ecNumber>
    </recommendedName>
    <alternativeName>
        <fullName evidence="8">IMP--aspartate ligase</fullName>
    </alternativeName>
</protein>
<feature type="binding site" description="in other chain" evidence="8">
    <location>
        <position position="240"/>
    </location>
    <ligand>
        <name>IMP</name>
        <dbReference type="ChEBI" id="CHEBI:58053"/>
        <note>ligand shared between dimeric partners</note>
    </ligand>
</feature>
<dbReference type="EC" id="6.3.4.4" evidence="8"/>
<dbReference type="GO" id="GO:0000287">
    <property type="term" value="F:magnesium ion binding"/>
    <property type="evidence" value="ECO:0007669"/>
    <property type="project" value="UniProtKB-UniRule"/>
</dbReference>
<feature type="binding site" evidence="8">
    <location>
        <position position="20"/>
    </location>
    <ligand>
        <name>Mg(2+)</name>
        <dbReference type="ChEBI" id="CHEBI:18420"/>
    </ligand>
</feature>
<dbReference type="SMART" id="SM00788">
    <property type="entry name" value="Adenylsucc_synt"/>
    <property type="match status" value="1"/>
</dbReference>
<comment type="subunit">
    <text evidence="1 8">Homodimer.</text>
</comment>
<dbReference type="InterPro" id="IPR027417">
    <property type="entry name" value="P-loop_NTPase"/>
</dbReference>
<feature type="active site" description="Proton acceptor" evidence="8">
    <location>
        <position position="20"/>
    </location>
</feature>
<evidence type="ECO:0000256" key="7">
    <source>
        <dbReference type="ARBA" id="ARBA00023134"/>
    </source>
</evidence>
<dbReference type="GO" id="GO:0046040">
    <property type="term" value="P:IMP metabolic process"/>
    <property type="evidence" value="ECO:0007669"/>
    <property type="project" value="TreeGrafter"/>
</dbReference>
<comment type="caution">
    <text evidence="9">The sequence shown here is derived from an EMBL/GenBank/DDBJ whole genome shotgun (WGS) entry which is preliminary data.</text>
</comment>
<dbReference type="HAMAP" id="MF_00011">
    <property type="entry name" value="Adenylosucc_synth"/>
    <property type="match status" value="1"/>
</dbReference>
<dbReference type="InterPro" id="IPR042111">
    <property type="entry name" value="Adenylosuccinate_synth_dom3"/>
</dbReference>
<keyword evidence="4 8" id="KW-0547">Nucleotide-binding</keyword>
<dbReference type="GO" id="GO:0005525">
    <property type="term" value="F:GTP binding"/>
    <property type="evidence" value="ECO:0007669"/>
    <property type="project" value="UniProtKB-UniRule"/>
</dbReference>
<dbReference type="PANTHER" id="PTHR11846:SF0">
    <property type="entry name" value="ADENYLOSUCCINATE SYNTHETASE"/>
    <property type="match status" value="1"/>
</dbReference>
<proteinExistence type="inferred from homology"/>
<dbReference type="InterPro" id="IPR042109">
    <property type="entry name" value="Adenylosuccinate_synth_dom1"/>
</dbReference>
<dbReference type="NCBIfam" id="TIGR00184">
    <property type="entry name" value="purA"/>
    <property type="match status" value="1"/>
</dbReference>
<evidence type="ECO:0000256" key="2">
    <source>
        <dbReference type="ARBA" id="ARBA00022598"/>
    </source>
</evidence>
<comment type="subcellular location">
    <subcellularLocation>
        <location evidence="8">Cytoplasm</location>
    </subcellularLocation>
</comment>
<feature type="binding site" description="in other chain" evidence="8">
    <location>
        <position position="304"/>
    </location>
    <ligand>
        <name>IMP</name>
        <dbReference type="ChEBI" id="CHEBI:58053"/>
        <note>ligand shared between dimeric partners</note>
    </ligand>
</feature>
<keyword evidence="8" id="KW-0963">Cytoplasm</keyword>
<feature type="active site" description="Proton donor" evidence="8">
    <location>
        <position position="48"/>
    </location>
</feature>
<evidence type="ECO:0000256" key="8">
    <source>
        <dbReference type="HAMAP-Rule" id="MF_00011"/>
    </source>
</evidence>
<feature type="binding site" evidence="8">
    <location>
        <begin position="414"/>
        <end position="416"/>
    </location>
    <ligand>
        <name>GTP</name>
        <dbReference type="ChEBI" id="CHEBI:37565"/>
    </ligand>
</feature>
<gene>
    <name evidence="8" type="primary">purA</name>
    <name evidence="9" type="ORF">A3B54_04000</name>
</gene>
<keyword evidence="7 8" id="KW-0342">GTP-binding</keyword>
<evidence type="ECO:0000256" key="6">
    <source>
        <dbReference type="ARBA" id="ARBA00022842"/>
    </source>
</evidence>
<dbReference type="PANTHER" id="PTHR11846">
    <property type="entry name" value="ADENYLOSUCCINATE SYNTHETASE"/>
    <property type="match status" value="1"/>
</dbReference>
<comment type="catalytic activity">
    <reaction evidence="8">
        <text>IMP + L-aspartate + GTP = N(6)-(1,2-dicarboxyethyl)-AMP + GDP + phosphate + 2 H(+)</text>
        <dbReference type="Rhea" id="RHEA:15753"/>
        <dbReference type="ChEBI" id="CHEBI:15378"/>
        <dbReference type="ChEBI" id="CHEBI:29991"/>
        <dbReference type="ChEBI" id="CHEBI:37565"/>
        <dbReference type="ChEBI" id="CHEBI:43474"/>
        <dbReference type="ChEBI" id="CHEBI:57567"/>
        <dbReference type="ChEBI" id="CHEBI:58053"/>
        <dbReference type="ChEBI" id="CHEBI:58189"/>
        <dbReference type="EC" id="6.3.4.4"/>
    </reaction>
</comment>
<comment type="cofactor">
    <cofactor evidence="8">
        <name>Mg(2+)</name>
        <dbReference type="ChEBI" id="CHEBI:18420"/>
    </cofactor>
    <text evidence="8">Binds 1 Mg(2+) ion per subunit.</text>
</comment>
<evidence type="ECO:0000313" key="10">
    <source>
        <dbReference type="Proteomes" id="UP000177039"/>
    </source>
</evidence>
<evidence type="ECO:0000256" key="3">
    <source>
        <dbReference type="ARBA" id="ARBA00022723"/>
    </source>
</evidence>
<comment type="caution">
    <text evidence="8">Lacks conserved residue(s) required for the propagation of feature annotation.</text>
</comment>
<feature type="binding site" evidence="8">
    <location>
        <begin position="332"/>
        <end position="334"/>
    </location>
    <ligand>
        <name>GTP</name>
        <dbReference type="ChEBI" id="CHEBI:37565"/>
    </ligand>
</feature>
<dbReference type="AlphaFoldDB" id="A0A1F5H510"/>
<feature type="binding site" description="in other chain" evidence="8">
    <location>
        <position position="225"/>
    </location>
    <ligand>
        <name>IMP</name>
        <dbReference type="ChEBI" id="CHEBI:58053"/>
        <note>ligand shared between dimeric partners</note>
    </ligand>
</feature>
<dbReference type="Gene3D" id="3.40.440.10">
    <property type="entry name" value="Adenylosuccinate Synthetase, subunit A, domain 1"/>
    <property type="match status" value="1"/>
</dbReference>
<evidence type="ECO:0000256" key="1">
    <source>
        <dbReference type="ARBA" id="ARBA00011738"/>
    </source>
</evidence>
<comment type="similarity">
    <text evidence="8">Belongs to the adenylosuccinate synthetase family.</text>
</comment>
<feature type="binding site" evidence="8">
    <location>
        <begin position="47"/>
        <end position="49"/>
    </location>
    <ligand>
        <name>GTP</name>
        <dbReference type="ChEBI" id="CHEBI:37565"/>
    </ligand>
</feature>
<keyword evidence="6 8" id="KW-0460">Magnesium</keyword>
<keyword evidence="2 8" id="KW-0436">Ligase</keyword>
<dbReference type="UniPathway" id="UPA00075">
    <property type="reaction ID" value="UER00335"/>
</dbReference>
<comment type="pathway">
    <text evidence="8">Purine metabolism; AMP biosynthesis via de novo pathway; AMP from IMP: step 1/2.</text>
</comment>
<dbReference type="FunFam" id="1.10.300.10:FF:000001">
    <property type="entry name" value="Adenylosuccinate synthetase"/>
    <property type="match status" value="1"/>
</dbReference>
<feature type="binding site" evidence="8">
    <location>
        <position position="47"/>
    </location>
    <ligand>
        <name>Mg(2+)</name>
        <dbReference type="ChEBI" id="CHEBI:18420"/>
    </ligand>
</feature>
<dbReference type="FunFam" id="3.90.170.10:FF:000001">
    <property type="entry name" value="Adenylosuccinate synthetase"/>
    <property type="match status" value="1"/>
</dbReference>
<dbReference type="NCBIfam" id="NF002223">
    <property type="entry name" value="PRK01117.1"/>
    <property type="match status" value="1"/>
</dbReference>
<dbReference type="InterPro" id="IPR001114">
    <property type="entry name" value="Adenylosuccinate_synthetase"/>
</dbReference>
<dbReference type="InterPro" id="IPR042110">
    <property type="entry name" value="Adenylosuccinate_synth_dom2"/>
</dbReference>
<feature type="binding site" description="in other chain" evidence="8">
    <location>
        <position position="136"/>
    </location>
    <ligand>
        <name>IMP</name>
        <dbReference type="ChEBI" id="CHEBI:58053"/>
        <note>ligand shared between dimeric partners</note>
    </ligand>
</feature>
<dbReference type="SUPFAM" id="SSF52540">
    <property type="entry name" value="P-loop containing nucleoside triphosphate hydrolases"/>
    <property type="match status" value="1"/>
</dbReference>
<dbReference type="Pfam" id="PF00709">
    <property type="entry name" value="Adenylsucc_synt"/>
    <property type="match status" value="1"/>
</dbReference>
<dbReference type="Gene3D" id="3.90.170.10">
    <property type="entry name" value="Adenylosuccinate Synthetase, subunit A, domain 3"/>
    <property type="match status" value="1"/>
</dbReference>